<reference evidence="2" key="2">
    <citation type="submission" date="2020-05" db="UniProtKB">
        <authorList>
            <consortium name="EnsemblMetazoa"/>
        </authorList>
    </citation>
    <scope>IDENTIFICATION</scope>
    <source>
        <strain evidence="2">WRAIR2</strain>
    </source>
</reference>
<organism evidence="2 3">
    <name type="scientific">Anopheles dirus</name>
    <dbReference type="NCBI Taxonomy" id="7168"/>
    <lineage>
        <taxon>Eukaryota</taxon>
        <taxon>Metazoa</taxon>
        <taxon>Ecdysozoa</taxon>
        <taxon>Arthropoda</taxon>
        <taxon>Hexapoda</taxon>
        <taxon>Insecta</taxon>
        <taxon>Pterygota</taxon>
        <taxon>Neoptera</taxon>
        <taxon>Endopterygota</taxon>
        <taxon>Diptera</taxon>
        <taxon>Nematocera</taxon>
        <taxon>Culicoidea</taxon>
        <taxon>Culicidae</taxon>
        <taxon>Anophelinae</taxon>
        <taxon>Anopheles</taxon>
    </lineage>
</organism>
<sequence>MGETTAEDFSPEAQGAESVCLASTSSAGVEEDASVENAPFDYILEDDEDEEEEAVDPFSEDNDGDTPTQNQAFGEALKKWALQRKVPHATLNDLLHVVREKTDIYLPLDSRTLLKTPVQVGREIVSVAGGELWYQGIQTALQNFYVKCKLIGKHIKSARKVVFEGVGADRTDAEFRSGMYADQHQKRRTPLMVHEMMLDVALENNPDCWATVNMLLVALAEVSKLWHLTDKPDCCATITMWYAASAEVSKLWHLTDKPDYWDDDKDVVRGISGGAEVVASQGQTGLLSDDKDVVRGISGGAEVVAYDGLIYRCTMKMNQD</sequence>
<reference evidence="3" key="1">
    <citation type="submission" date="2013-03" db="EMBL/GenBank/DDBJ databases">
        <title>The Genome Sequence of Anopheles dirus WRAIR2.</title>
        <authorList>
            <consortium name="The Broad Institute Genomics Platform"/>
            <person name="Neafsey D.E."/>
            <person name="Walton C."/>
            <person name="Walker B."/>
            <person name="Young S.K."/>
            <person name="Zeng Q."/>
            <person name="Gargeya S."/>
            <person name="Fitzgerald M."/>
            <person name="Haas B."/>
            <person name="Abouelleil A."/>
            <person name="Allen A.W."/>
            <person name="Alvarado L."/>
            <person name="Arachchi H.M."/>
            <person name="Berlin A.M."/>
            <person name="Chapman S.B."/>
            <person name="Gainer-Dewar J."/>
            <person name="Goldberg J."/>
            <person name="Griggs A."/>
            <person name="Gujja S."/>
            <person name="Hansen M."/>
            <person name="Howarth C."/>
            <person name="Imamovic A."/>
            <person name="Ireland A."/>
            <person name="Larimer J."/>
            <person name="McCowan C."/>
            <person name="Murphy C."/>
            <person name="Pearson M."/>
            <person name="Poon T.W."/>
            <person name="Priest M."/>
            <person name="Roberts A."/>
            <person name="Saif S."/>
            <person name="Shea T."/>
            <person name="Sisk P."/>
            <person name="Sykes S."/>
            <person name="Wortman J."/>
            <person name="Nusbaum C."/>
            <person name="Birren B."/>
        </authorList>
    </citation>
    <scope>NUCLEOTIDE SEQUENCE [LARGE SCALE GENOMIC DNA]</scope>
    <source>
        <strain evidence="3">WRAIR2</strain>
    </source>
</reference>
<dbReference type="AlphaFoldDB" id="A0A182NMY7"/>
<accession>A0A182NMY7</accession>
<dbReference type="EnsemblMetazoa" id="ADIR009022-RA">
    <property type="protein sequence ID" value="ADIR009022-PA"/>
    <property type="gene ID" value="ADIR009022"/>
</dbReference>
<evidence type="ECO:0000313" key="2">
    <source>
        <dbReference type="EnsemblMetazoa" id="ADIR009022-PA"/>
    </source>
</evidence>
<feature type="compositionally biased region" description="Acidic residues" evidence="1">
    <location>
        <begin position="1"/>
        <end position="10"/>
    </location>
</feature>
<feature type="region of interest" description="Disordered" evidence="1">
    <location>
        <begin position="1"/>
        <end position="70"/>
    </location>
</feature>
<evidence type="ECO:0000313" key="3">
    <source>
        <dbReference type="Proteomes" id="UP000075884"/>
    </source>
</evidence>
<keyword evidence="3" id="KW-1185">Reference proteome</keyword>
<evidence type="ECO:0000256" key="1">
    <source>
        <dbReference type="SAM" id="MobiDB-lite"/>
    </source>
</evidence>
<dbReference type="STRING" id="7168.A0A182NMY7"/>
<dbReference type="VEuPathDB" id="VectorBase:ADIR009022"/>
<proteinExistence type="predicted"/>
<dbReference type="Proteomes" id="UP000075884">
    <property type="component" value="Unassembled WGS sequence"/>
</dbReference>
<feature type="compositionally biased region" description="Acidic residues" evidence="1">
    <location>
        <begin position="43"/>
        <end position="64"/>
    </location>
</feature>
<name>A0A182NMY7_9DIPT</name>
<protein>
    <submittedName>
        <fullName evidence="2">Uncharacterized protein</fullName>
    </submittedName>
</protein>